<gene>
    <name evidence="8" type="primary">cydB</name>
    <name evidence="8" type="ORF">FKG94_22425</name>
</gene>
<feature type="transmembrane region" description="Helical" evidence="7">
    <location>
        <begin position="218"/>
        <end position="242"/>
    </location>
</feature>
<evidence type="ECO:0000256" key="1">
    <source>
        <dbReference type="ARBA" id="ARBA00004651"/>
    </source>
</evidence>
<proteinExistence type="inferred from homology"/>
<reference evidence="8 9" key="1">
    <citation type="submission" date="2019-06" db="EMBL/GenBank/DDBJ databases">
        <title>Whole genome sequence for Cellvibrionaceae sp. R142.</title>
        <authorList>
            <person name="Wang G."/>
        </authorList>
    </citation>
    <scope>NUCLEOTIDE SEQUENCE [LARGE SCALE GENOMIC DNA]</scope>
    <source>
        <strain evidence="8 9">R142</strain>
    </source>
</reference>
<evidence type="ECO:0000313" key="9">
    <source>
        <dbReference type="Proteomes" id="UP000319732"/>
    </source>
</evidence>
<evidence type="ECO:0000256" key="4">
    <source>
        <dbReference type="ARBA" id="ARBA00022692"/>
    </source>
</evidence>
<dbReference type="GO" id="GO:0016682">
    <property type="term" value="F:oxidoreductase activity, acting on diphenols and related substances as donors, oxygen as acceptor"/>
    <property type="evidence" value="ECO:0007669"/>
    <property type="project" value="TreeGrafter"/>
</dbReference>
<keyword evidence="5 7" id="KW-1133">Transmembrane helix</keyword>
<evidence type="ECO:0000256" key="7">
    <source>
        <dbReference type="SAM" id="Phobius"/>
    </source>
</evidence>
<evidence type="ECO:0000256" key="3">
    <source>
        <dbReference type="ARBA" id="ARBA00022475"/>
    </source>
</evidence>
<keyword evidence="6 7" id="KW-0472">Membrane</keyword>
<evidence type="ECO:0000256" key="2">
    <source>
        <dbReference type="ARBA" id="ARBA00007543"/>
    </source>
</evidence>
<dbReference type="PANTHER" id="PTHR43141">
    <property type="entry name" value="CYTOCHROME BD2 SUBUNIT II"/>
    <property type="match status" value="1"/>
</dbReference>
<dbReference type="Pfam" id="PF02322">
    <property type="entry name" value="Cyt_bd_oxida_II"/>
    <property type="match status" value="1"/>
</dbReference>
<evidence type="ECO:0000256" key="6">
    <source>
        <dbReference type="ARBA" id="ARBA00023136"/>
    </source>
</evidence>
<dbReference type="GO" id="GO:0005886">
    <property type="term" value="C:plasma membrane"/>
    <property type="evidence" value="ECO:0007669"/>
    <property type="project" value="UniProtKB-SubCell"/>
</dbReference>
<sequence length="334" mass="37302">MPTGPDYWLPLVFLALMGLAFFLYAVLDGYDLGVGMLLPHNDEEQRDVMIASIGPFWDANETWLVLAVGLLFIAFPAAHSTILQNLYLPAALMLAGLILRGVAFDFRAKAPGNHKRGWDWAFNAGSIIAATTQGYMLGRYVLGFADTWQAYAFAVLSAVCVAAAYCFIGAAWLVMKTEGELQHRARRWARCCAWLMALGIVSVTAVNLSISDRIWERWFALPEVIVLLPIPILCGFLFVVVDRYLSHFPHHNEFGCWIPFAAAVTIFLLCFQALAYSFSPYVVPEVMTVWEAASASVSLQFVLYGAVIVVPTIIAYTVFSYRVFWGKTTDLRYY</sequence>
<dbReference type="PANTHER" id="PTHR43141:SF2">
    <property type="entry name" value="BLR3729 PROTEIN"/>
    <property type="match status" value="1"/>
</dbReference>
<dbReference type="GO" id="GO:0070069">
    <property type="term" value="C:cytochrome complex"/>
    <property type="evidence" value="ECO:0007669"/>
    <property type="project" value="TreeGrafter"/>
</dbReference>
<evidence type="ECO:0000313" key="8">
    <source>
        <dbReference type="EMBL" id="TQV69911.1"/>
    </source>
</evidence>
<dbReference type="GO" id="GO:0009055">
    <property type="term" value="F:electron transfer activity"/>
    <property type="evidence" value="ECO:0007669"/>
    <property type="project" value="TreeGrafter"/>
</dbReference>
<dbReference type="OrthoDB" id="9776710at2"/>
<dbReference type="NCBIfam" id="TIGR00203">
    <property type="entry name" value="cydB"/>
    <property type="match status" value="1"/>
</dbReference>
<name>A0A545SY76_9GAMM</name>
<comment type="similarity">
    <text evidence="2">Belongs to the cytochrome ubiquinol oxidase subunit 2 family.</text>
</comment>
<feature type="transmembrane region" description="Helical" evidence="7">
    <location>
        <begin position="86"/>
        <end position="106"/>
    </location>
</feature>
<dbReference type="InterPro" id="IPR003317">
    <property type="entry name" value="Cyt-d_oxidase_su2"/>
</dbReference>
<keyword evidence="3" id="KW-1003">Cell membrane</keyword>
<dbReference type="AlphaFoldDB" id="A0A545SY76"/>
<feature type="transmembrane region" description="Helical" evidence="7">
    <location>
        <begin position="118"/>
        <end position="138"/>
    </location>
</feature>
<feature type="transmembrane region" description="Helical" evidence="7">
    <location>
        <begin position="298"/>
        <end position="319"/>
    </location>
</feature>
<dbReference type="EMBL" id="VHSG01000026">
    <property type="protein sequence ID" value="TQV69911.1"/>
    <property type="molecule type" value="Genomic_DNA"/>
</dbReference>
<protein>
    <submittedName>
        <fullName evidence="8">Cytochrome d ubiquinol oxidase subunit II</fullName>
    </submittedName>
</protein>
<feature type="transmembrane region" description="Helical" evidence="7">
    <location>
        <begin position="254"/>
        <end position="278"/>
    </location>
</feature>
<comment type="subcellular location">
    <subcellularLocation>
        <location evidence="1">Cell membrane</location>
        <topology evidence="1">Multi-pass membrane protein</topology>
    </subcellularLocation>
</comment>
<keyword evidence="9" id="KW-1185">Reference proteome</keyword>
<feature type="transmembrane region" description="Helical" evidence="7">
    <location>
        <begin position="7"/>
        <end position="27"/>
    </location>
</feature>
<dbReference type="Proteomes" id="UP000319732">
    <property type="component" value="Unassembled WGS sequence"/>
</dbReference>
<feature type="transmembrane region" description="Helical" evidence="7">
    <location>
        <begin position="187"/>
        <end position="206"/>
    </location>
</feature>
<accession>A0A545SY76</accession>
<evidence type="ECO:0000256" key="5">
    <source>
        <dbReference type="ARBA" id="ARBA00022989"/>
    </source>
</evidence>
<dbReference type="GO" id="GO:0019646">
    <property type="term" value="P:aerobic electron transport chain"/>
    <property type="evidence" value="ECO:0007669"/>
    <property type="project" value="TreeGrafter"/>
</dbReference>
<organism evidence="8 9">
    <name type="scientific">Exilibacterium tricleocarpae</name>
    <dbReference type="NCBI Taxonomy" id="2591008"/>
    <lineage>
        <taxon>Bacteria</taxon>
        <taxon>Pseudomonadati</taxon>
        <taxon>Pseudomonadota</taxon>
        <taxon>Gammaproteobacteria</taxon>
        <taxon>Cellvibrionales</taxon>
        <taxon>Cellvibrionaceae</taxon>
        <taxon>Exilibacterium</taxon>
    </lineage>
</organism>
<feature type="transmembrane region" description="Helical" evidence="7">
    <location>
        <begin position="150"/>
        <end position="175"/>
    </location>
</feature>
<dbReference type="RefSeq" id="WP_142929189.1">
    <property type="nucleotide sequence ID" value="NZ_ML660104.1"/>
</dbReference>
<keyword evidence="4 7" id="KW-0812">Transmembrane</keyword>
<comment type="caution">
    <text evidence="8">The sequence shown here is derived from an EMBL/GenBank/DDBJ whole genome shotgun (WGS) entry which is preliminary data.</text>
</comment>